<reference evidence="5 6" key="2">
    <citation type="journal article" date="2009" name="Infect. Immun.">
        <title>Comparative genomics reveal extensive transposon-mediated genomic plasticity and diversity among potential effector proteins within the genus Coxiella.</title>
        <authorList>
            <person name="Beare P.A."/>
            <person name="Unsworth N."/>
            <person name="Andoh M."/>
            <person name="Voth D.E."/>
            <person name="Omsland A."/>
            <person name="Gilk S.D."/>
            <person name="Williams K.P."/>
            <person name="Sobral B.W."/>
            <person name="Kupko J.J.III."/>
            <person name="Porcella S.F."/>
            <person name="Samuel J.E."/>
            <person name="Heinzen R.A."/>
        </authorList>
    </citation>
    <scope>NUCLEOTIDE SEQUENCE [LARGE SCALE GENOMIC DNA]</scope>
    <source>
        <strain evidence="6">RSA 493 / Nine Mile phase I</strain>
    </source>
</reference>
<dbReference type="KEGG" id="cbu:CBU_1822"/>
<keyword evidence="2" id="KW-0186">Copper</keyword>
<dbReference type="PANTHER" id="PTHR10003">
    <property type="entry name" value="SUPEROXIDE DISMUTASE CU-ZN -RELATED"/>
    <property type="match status" value="1"/>
</dbReference>
<dbReference type="GO" id="GO:0019430">
    <property type="term" value="P:removal of superoxide radicals"/>
    <property type="evidence" value="ECO:0000318"/>
    <property type="project" value="GO_Central"/>
</dbReference>
<dbReference type="PATRIC" id="fig|227377.7.peg.1808"/>
<comment type="cofactor">
    <cofactor evidence="2">
        <name>Zn(2+)</name>
        <dbReference type="ChEBI" id="CHEBI:29105"/>
    </cofactor>
    <text evidence="2">Binds 1 zinc ion per subunit.</text>
</comment>
<reference evidence="5 6" key="1">
    <citation type="journal article" date="2003" name="Proc. Natl. Acad. Sci. U.S.A.">
        <title>Complete genome sequence of the Q-fever pathogen, Coxiella burnetii.</title>
        <authorList>
            <person name="Seshadri R."/>
            <person name="Paulsen I.T."/>
            <person name="Eisen J.A."/>
            <person name="Read T.D."/>
            <person name="Nelson K.E."/>
            <person name="Nelson W.C."/>
            <person name="Ward N.L."/>
            <person name="Tettelin H."/>
            <person name="Davidsen T.M."/>
            <person name="Beanan M.J."/>
            <person name="Deboy R.T."/>
            <person name="Daugherty S.C."/>
            <person name="Brinkac L.M."/>
            <person name="Madupu R."/>
            <person name="Dodson R.J."/>
            <person name="Khouri H.M."/>
            <person name="Lee K.H."/>
            <person name="Carty H.A."/>
            <person name="Scanlan D."/>
            <person name="Heinzen R.A."/>
            <person name="Thompson H.A."/>
            <person name="Samuel J.E."/>
            <person name="Fraser C.M."/>
            <person name="Heidelberg J.F."/>
        </authorList>
    </citation>
    <scope>NUCLEOTIDE SEQUENCE [LARGE SCALE GENOMIC DNA]</scope>
    <source>
        <strain evidence="6">RSA 493 / Nine Mile phase I</strain>
    </source>
</reference>
<comment type="cofactor">
    <cofactor evidence="2">
        <name>Cu cation</name>
        <dbReference type="ChEBI" id="CHEBI:23378"/>
    </cofactor>
    <text evidence="2">Binds 1 copper ion per subunit.</text>
</comment>
<dbReference type="PROSITE" id="PS00087">
    <property type="entry name" value="SOD_CU_ZN_1"/>
    <property type="match status" value="1"/>
</dbReference>
<keyword evidence="6" id="KW-1185">Reference proteome</keyword>
<dbReference type="GO" id="GO:0004784">
    <property type="term" value="F:superoxide dismutase activity"/>
    <property type="evidence" value="ECO:0000318"/>
    <property type="project" value="GO_Central"/>
</dbReference>
<keyword evidence="2" id="KW-0479">Metal-binding</keyword>
<comment type="similarity">
    <text evidence="1 2">Belongs to the Cu-Zn superoxide dismutase family.</text>
</comment>
<dbReference type="EnsemblBacteria" id="AAO91315">
    <property type="protein sequence ID" value="AAO91315"/>
    <property type="gene ID" value="CBU_1822"/>
</dbReference>
<dbReference type="Gene3D" id="2.60.40.200">
    <property type="entry name" value="Superoxide dismutase, copper/zinc binding domain"/>
    <property type="match status" value="1"/>
</dbReference>
<dbReference type="OrthoDB" id="5431326at2"/>
<dbReference type="HOGENOM" id="CLU_056632_7_1_6"/>
<evidence type="ECO:0000313" key="6">
    <source>
        <dbReference type="Proteomes" id="UP000002671"/>
    </source>
</evidence>
<evidence type="ECO:0000256" key="3">
    <source>
        <dbReference type="SAM" id="Phobius"/>
    </source>
</evidence>
<dbReference type="GeneID" id="1209733"/>
<feature type="domain" description="Superoxide dismutase copper/zinc binding" evidence="4">
    <location>
        <begin position="69"/>
        <end position="195"/>
    </location>
</feature>
<dbReference type="GO" id="GO:0005507">
    <property type="term" value="F:copper ion binding"/>
    <property type="evidence" value="ECO:0000318"/>
    <property type="project" value="GO_Central"/>
</dbReference>
<keyword evidence="3" id="KW-0472">Membrane</keyword>
<dbReference type="InterPro" id="IPR036423">
    <property type="entry name" value="SOD-like_Cu/Zn_dom_sf"/>
</dbReference>
<evidence type="ECO:0000256" key="1">
    <source>
        <dbReference type="ARBA" id="ARBA00010457"/>
    </source>
</evidence>
<name>Q83AQ8_COXBU</name>
<dbReference type="InterPro" id="IPR001424">
    <property type="entry name" value="SOD_Cu_Zn_dom"/>
</dbReference>
<dbReference type="EC" id="1.15.1.1" evidence="2"/>
<proteinExistence type="inferred from homology"/>
<protein>
    <recommendedName>
        <fullName evidence="2">Superoxide dismutase [Cu-Zn]</fullName>
        <ecNumber evidence="2">1.15.1.1</ecNumber>
    </recommendedName>
</protein>
<dbReference type="EMBL" id="AE016828">
    <property type="protein sequence ID" value="AAO91315.2"/>
    <property type="molecule type" value="Genomic_DNA"/>
</dbReference>
<dbReference type="Pfam" id="PF00080">
    <property type="entry name" value="Sod_Cu"/>
    <property type="match status" value="1"/>
</dbReference>
<evidence type="ECO:0000256" key="2">
    <source>
        <dbReference type="RuleBase" id="RU000393"/>
    </source>
</evidence>
<accession>Q83AQ8</accession>
<dbReference type="CDD" id="cd00305">
    <property type="entry name" value="Cu-Zn_Superoxide_Dismutase"/>
    <property type="match status" value="1"/>
</dbReference>
<dbReference type="SUPFAM" id="SSF49329">
    <property type="entry name" value="Cu,Zn superoxide dismutase-like"/>
    <property type="match status" value="1"/>
</dbReference>
<organism evidence="5 6">
    <name type="scientific">Coxiella burnetii (strain RSA 493 / Nine Mile phase I)</name>
    <dbReference type="NCBI Taxonomy" id="227377"/>
    <lineage>
        <taxon>Bacteria</taxon>
        <taxon>Pseudomonadati</taxon>
        <taxon>Pseudomonadota</taxon>
        <taxon>Gammaproteobacteria</taxon>
        <taxon>Legionellales</taxon>
        <taxon>Coxiellaceae</taxon>
        <taxon>Coxiella</taxon>
    </lineage>
</organism>
<dbReference type="GO" id="GO:0141082">
    <property type="term" value="P:symbiont-mediated detoxification of host-generated reactive oxygen species"/>
    <property type="evidence" value="ECO:0000269"/>
    <property type="project" value="SigSci"/>
</dbReference>
<keyword evidence="2" id="KW-0862">Zinc</keyword>
<dbReference type="PRINTS" id="PR00068">
    <property type="entry name" value="CUZNDISMTASE"/>
</dbReference>
<dbReference type="GO" id="GO:0042597">
    <property type="term" value="C:periplasmic space"/>
    <property type="evidence" value="ECO:0000318"/>
    <property type="project" value="GO_Central"/>
</dbReference>
<dbReference type="RefSeq" id="WP_010958466.1">
    <property type="nucleotide sequence ID" value="NC_002971.4"/>
</dbReference>
<dbReference type="Proteomes" id="UP000002671">
    <property type="component" value="Chromosome"/>
</dbReference>
<dbReference type="PROSITE" id="PS00332">
    <property type="entry name" value="SOD_CU_ZN_2"/>
    <property type="match status" value="1"/>
</dbReference>
<gene>
    <name evidence="5" type="primary">sodC</name>
    <name evidence="5" type="ordered locus">CBU_1822</name>
</gene>
<comment type="catalytic activity">
    <reaction evidence="2">
        <text>2 superoxide + 2 H(+) = H2O2 + O2</text>
        <dbReference type="Rhea" id="RHEA:20696"/>
        <dbReference type="ChEBI" id="CHEBI:15378"/>
        <dbReference type="ChEBI" id="CHEBI:15379"/>
        <dbReference type="ChEBI" id="CHEBI:16240"/>
        <dbReference type="ChEBI" id="CHEBI:18421"/>
        <dbReference type="EC" id="1.15.1.1"/>
    </reaction>
</comment>
<sequence>MRGNILRRVEGILAIIIFDENEKGVFMLSRISLLIVVLFSLFYFSLANAETVAVNMYRVAKTGHGSSVGSVTLTDTQYGLLIKPNLRGLPPGRIHGFHIHVNPDCSNKGEAAGGHLDPANTGKHLGPYNPNGHLGDLPALTVEKNGTATLPILAPRLKVKNLIGHSLMIHAGGDNYSDHPKELGGGGARIACGIVK</sequence>
<dbReference type="BRENDA" id="1.15.1.1">
    <property type="organism ID" value="1677"/>
</dbReference>
<evidence type="ECO:0000313" key="5">
    <source>
        <dbReference type="EMBL" id="AAO91315.2"/>
    </source>
</evidence>
<evidence type="ECO:0000259" key="4">
    <source>
        <dbReference type="Pfam" id="PF00080"/>
    </source>
</evidence>
<dbReference type="InterPro" id="IPR024134">
    <property type="entry name" value="SOD_Cu/Zn_/chaperone"/>
</dbReference>
<keyword evidence="2 5" id="KW-0560">Oxidoreductase</keyword>
<dbReference type="InterPro" id="IPR018152">
    <property type="entry name" value="SOD_Cu/Zn_BS"/>
</dbReference>
<dbReference type="STRING" id="227377.CBU_1822"/>
<comment type="function">
    <text evidence="2">Destroys radicals which are normally produced within the cells and which are toxic to biological systems.</text>
</comment>
<feature type="transmembrane region" description="Helical" evidence="3">
    <location>
        <begin position="25"/>
        <end position="46"/>
    </location>
</feature>
<dbReference type="AlphaFoldDB" id="Q83AQ8"/>
<keyword evidence="3" id="KW-0812">Transmembrane</keyword>
<keyword evidence="3" id="KW-1133">Transmembrane helix</keyword>
<dbReference type="eggNOG" id="COG2032">
    <property type="taxonomic scope" value="Bacteria"/>
</dbReference>
<dbReference type="RefSeq" id="NP_820801.2">
    <property type="nucleotide sequence ID" value="NC_002971.4"/>
</dbReference>